<feature type="domain" description="Dienelactone hydrolase" evidence="2">
    <location>
        <begin position="98"/>
        <end position="296"/>
    </location>
</feature>
<dbReference type="AlphaFoldDB" id="A0A919UIR8"/>
<dbReference type="Proteomes" id="UP000660611">
    <property type="component" value="Unassembled WGS sequence"/>
</dbReference>
<dbReference type="PANTHER" id="PTHR46623">
    <property type="entry name" value="CARBOXYMETHYLENEBUTENOLIDASE-RELATED"/>
    <property type="match status" value="1"/>
</dbReference>
<evidence type="ECO:0000256" key="1">
    <source>
        <dbReference type="SAM" id="MobiDB-lite"/>
    </source>
</evidence>
<dbReference type="Gene3D" id="3.40.50.1820">
    <property type="entry name" value="alpha/beta hydrolase"/>
    <property type="match status" value="1"/>
</dbReference>
<dbReference type="RefSeq" id="WP_203853546.1">
    <property type="nucleotide sequence ID" value="NZ_BAAAVW010000034.1"/>
</dbReference>
<dbReference type="InterPro" id="IPR051049">
    <property type="entry name" value="Dienelactone_hydrolase-like"/>
</dbReference>
<dbReference type="EMBL" id="BONQ01000166">
    <property type="protein sequence ID" value="GIG51943.1"/>
    <property type="molecule type" value="Genomic_DNA"/>
</dbReference>
<sequence length="299" mass="30803">MSSINEYLTSEVVVDYSDGLINRREALRRLSMLGVGLAVAGAMLAACSPAGTPEPSGPASTGPSGPAPAGPAPLPTQAITFPGPQGTLQGAFAAAAEPRGSVLVIHENRGLTDHIRSVAGRLAASGYSALAIDLLSEEGGTAKFTDPAEATAALGAVPPARFIADLRAGVDELLRRTPAKPPAAIGFCFGGGMVWQLLAAGEPRLRAAVPFYGPFPDNADLSGSRGAAVLGVYAELDTRVNATRDAAKAALEKAGLQHEIVTYPGANHAFFNDTGQRYDPTAATQVYQRLLDWLGTNLS</sequence>
<evidence type="ECO:0000313" key="4">
    <source>
        <dbReference type="Proteomes" id="UP000660611"/>
    </source>
</evidence>
<feature type="compositionally biased region" description="Pro residues" evidence="1">
    <location>
        <begin position="65"/>
        <end position="74"/>
    </location>
</feature>
<dbReference type="InterPro" id="IPR029058">
    <property type="entry name" value="AB_hydrolase_fold"/>
</dbReference>
<evidence type="ECO:0000313" key="3">
    <source>
        <dbReference type="EMBL" id="GIG51943.1"/>
    </source>
</evidence>
<gene>
    <name evidence="3" type="ORF">Dsi01nite_099840</name>
</gene>
<feature type="compositionally biased region" description="Low complexity" evidence="1">
    <location>
        <begin position="49"/>
        <end position="64"/>
    </location>
</feature>
<dbReference type="PANTHER" id="PTHR46623:SF6">
    <property type="entry name" value="ALPHA_BETA-HYDROLASES SUPERFAMILY PROTEIN"/>
    <property type="match status" value="1"/>
</dbReference>
<organism evidence="3 4">
    <name type="scientific">Dactylosporangium siamense</name>
    <dbReference type="NCBI Taxonomy" id="685454"/>
    <lineage>
        <taxon>Bacteria</taxon>
        <taxon>Bacillati</taxon>
        <taxon>Actinomycetota</taxon>
        <taxon>Actinomycetes</taxon>
        <taxon>Micromonosporales</taxon>
        <taxon>Micromonosporaceae</taxon>
        <taxon>Dactylosporangium</taxon>
    </lineage>
</organism>
<dbReference type="SUPFAM" id="SSF53474">
    <property type="entry name" value="alpha/beta-Hydrolases"/>
    <property type="match status" value="1"/>
</dbReference>
<comment type="caution">
    <text evidence="3">The sequence shown here is derived from an EMBL/GenBank/DDBJ whole genome shotgun (WGS) entry which is preliminary data.</text>
</comment>
<keyword evidence="4" id="KW-1185">Reference proteome</keyword>
<evidence type="ECO:0000259" key="2">
    <source>
        <dbReference type="Pfam" id="PF01738"/>
    </source>
</evidence>
<dbReference type="GO" id="GO:0016787">
    <property type="term" value="F:hydrolase activity"/>
    <property type="evidence" value="ECO:0007669"/>
    <property type="project" value="InterPro"/>
</dbReference>
<reference evidence="3" key="1">
    <citation type="submission" date="2021-01" db="EMBL/GenBank/DDBJ databases">
        <title>Whole genome shotgun sequence of Dactylosporangium siamense NBRC 106093.</title>
        <authorList>
            <person name="Komaki H."/>
            <person name="Tamura T."/>
        </authorList>
    </citation>
    <scope>NUCLEOTIDE SEQUENCE</scope>
    <source>
        <strain evidence="3">NBRC 106093</strain>
    </source>
</reference>
<protein>
    <submittedName>
        <fullName evidence="3">Carboxymethylenebutenolidase</fullName>
    </submittedName>
</protein>
<dbReference type="InterPro" id="IPR002925">
    <property type="entry name" value="Dienelactn_hydro"/>
</dbReference>
<accession>A0A919UIR8</accession>
<dbReference type="Pfam" id="PF01738">
    <property type="entry name" value="DLH"/>
    <property type="match status" value="1"/>
</dbReference>
<proteinExistence type="predicted"/>
<name>A0A919UIR8_9ACTN</name>
<feature type="region of interest" description="Disordered" evidence="1">
    <location>
        <begin position="49"/>
        <end position="81"/>
    </location>
</feature>